<reference evidence="2" key="1">
    <citation type="submission" date="2025-08" db="UniProtKB">
        <authorList>
            <consortium name="Ensembl"/>
        </authorList>
    </citation>
    <scope>IDENTIFICATION</scope>
</reference>
<dbReference type="InterPro" id="IPR011029">
    <property type="entry name" value="DEATH-like_dom_sf"/>
</dbReference>
<protein>
    <recommendedName>
        <fullName evidence="1">Pyrin domain-containing protein</fullName>
    </recommendedName>
</protein>
<proteinExistence type="predicted"/>
<dbReference type="SMART" id="SM01289">
    <property type="entry name" value="PYRIN"/>
    <property type="match status" value="1"/>
</dbReference>
<dbReference type="PROSITE" id="PS50824">
    <property type="entry name" value="DAPIN"/>
    <property type="match status" value="1"/>
</dbReference>
<sequence length="90" mass="10224">MIVNVRCTIENVLEDLTEDELRKFKANLRDYQVKPGYNNIPRGQLQKADALDLSDLLISFYNEDYAVEVAAAVLMASNCHPQAQRLLRAV</sequence>
<dbReference type="Ensembl" id="ENSNNAT00000024126.1">
    <property type="protein sequence ID" value="ENSNNAP00000023019.1"/>
    <property type="gene ID" value="ENSNNAG00000015162.1"/>
</dbReference>
<dbReference type="AlphaFoldDB" id="A0A8C6Y1N7"/>
<dbReference type="Gene3D" id="1.10.533.10">
    <property type="entry name" value="Death Domain, Fas"/>
    <property type="match status" value="1"/>
</dbReference>
<dbReference type="OrthoDB" id="10058437at2759"/>
<dbReference type="InterPro" id="IPR004020">
    <property type="entry name" value="DAPIN"/>
</dbReference>
<dbReference type="CDD" id="cd08321">
    <property type="entry name" value="Pyrin_ASC-like"/>
    <property type="match status" value="1"/>
</dbReference>
<evidence type="ECO:0000313" key="3">
    <source>
        <dbReference type="Proteomes" id="UP000694559"/>
    </source>
</evidence>
<dbReference type="OMA" id="QLVASYY"/>
<organism evidence="2 3">
    <name type="scientific">Naja naja</name>
    <name type="common">Indian cobra</name>
    <dbReference type="NCBI Taxonomy" id="35670"/>
    <lineage>
        <taxon>Eukaryota</taxon>
        <taxon>Metazoa</taxon>
        <taxon>Chordata</taxon>
        <taxon>Craniata</taxon>
        <taxon>Vertebrata</taxon>
        <taxon>Euteleostomi</taxon>
        <taxon>Lepidosauria</taxon>
        <taxon>Squamata</taxon>
        <taxon>Bifurcata</taxon>
        <taxon>Unidentata</taxon>
        <taxon>Episquamata</taxon>
        <taxon>Toxicofera</taxon>
        <taxon>Serpentes</taxon>
        <taxon>Colubroidea</taxon>
        <taxon>Elapidae</taxon>
        <taxon>Elapinae</taxon>
        <taxon>Naja</taxon>
    </lineage>
</organism>
<feature type="domain" description="Pyrin" evidence="1">
    <location>
        <begin position="1"/>
        <end position="90"/>
    </location>
</feature>
<evidence type="ECO:0000313" key="2">
    <source>
        <dbReference type="Ensembl" id="ENSNNAP00000023019.1"/>
    </source>
</evidence>
<dbReference type="Pfam" id="PF02758">
    <property type="entry name" value="PYRIN"/>
    <property type="match status" value="1"/>
</dbReference>
<name>A0A8C6Y1N7_NAJNA</name>
<dbReference type="Proteomes" id="UP000694559">
    <property type="component" value="Unplaced"/>
</dbReference>
<dbReference type="GeneTree" id="ENSGT01030000235085"/>
<keyword evidence="3" id="KW-1185">Reference proteome</keyword>
<evidence type="ECO:0000259" key="1">
    <source>
        <dbReference type="PROSITE" id="PS50824"/>
    </source>
</evidence>
<reference evidence="2" key="2">
    <citation type="submission" date="2025-09" db="UniProtKB">
        <authorList>
            <consortium name="Ensembl"/>
        </authorList>
    </citation>
    <scope>IDENTIFICATION</scope>
</reference>
<accession>A0A8C6Y1N7</accession>
<dbReference type="SUPFAM" id="SSF47986">
    <property type="entry name" value="DEATH domain"/>
    <property type="match status" value="1"/>
</dbReference>